<protein>
    <submittedName>
        <fullName evidence="1">Uncharacterized protein</fullName>
    </submittedName>
</protein>
<dbReference type="Proteomes" id="UP000183200">
    <property type="component" value="Unassembled WGS sequence"/>
</dbReference>
<reference evidence="2" key="1">
    <citation type="submission" date="2016-10" db="EMBL/GenBank/DDBJ databases">
        <authorList>
            <person name="Varghese N."/>
            <person name="Submissions S."/>
        </authorList>
    </citation>
    <scope>NUCLEOTIDE SEQUENCE [LARGE SCALE GENOMIC DNA]</scope>
    <source>
        <strain evidence="2">DSM 19110</strain>
    </source>
</reference>
<dbReference type="RefSeq" id="WP_074605886.1">
    <property type="nucleotide sequence ID" value="NZ_FNGY01000003.1"/>
</dbReference>
<evidence type="ECO:0000313" key="2">
    <source>
        <dbReference type="Proteomes" id="UP000183200"/>
    </source>
</evidence>
<evidence type="ECO:0000313" key="1">
    <source>
        <dbReference type="EMBL" id="SDM21770.1"/>
    </source>
</evidence>
<dbReference type="OrthoDB" id="767859at2"/>
<gene>
    <name evidence="1" type="ORF">SAMN05421820_103223</name>
</gene>
<organism evidence="1 2">
    <name type="scientific">Pedobacter steynii</name>
    <dbReference type="NCBI Taxonomy" id="430522"/>
    <lineage>
        <taxon>Bacteria</taxon>
        <taxon>Pseudomonadati</taxon>
        <taxon>Bacteroidota</taxon>
        <taxon>Sphingobacteriia</taxon>
        <taxon>Sphingobacteriales</taxon>
        <taxon>Sphingobacteriaceae</taxon>
        <taxon>Pedobacter</taxon>
    </lineage>
</organism>
<proteinExistence type="predicted"/>
<accession>A0A1G9RFC4</accession>
<name>A0A1G9RFC4_9SPHI</name>
<dbReference type="STRING" id="430522.BFS30_01410"/>
<sequence>METDKMTLTYLLKHQQHRNLDSIAEIMNNNNFWEIFPPENVEVLSWKVLIGLGHLVTLNFPPSQLREVNLSIEKGAWGAFDTEAYSTYDYLDIWKEKVKR</sequence>
<dbReference type="AlphaFoldDB" id="A0A1G9RFC4"/>
<keyword evidence="2" id="KW-1185">Reference proteome</keyword>
<dbReference type="EMBL" id="FNGY01000003">
    <property type="protein sequence ID" value="SDM21770.1"/>
    <property type="molecule type" value="Genomic_DNA"/>
</dbReference>